<dbReference type="EMBL" id="UETB01000001">
    <property type="protein sequence ID" value="SSA36509.1"/>
    <property type="molecule type" value="Genomic_DNA"/>
</dbReference>
<dbReference type="OrthoDB" id="9809524at2"/>
<protein>
    <submittedName>
        <fullName evidence="3">DNA-binding transcriptional regulator, FrmR family</fullName>
    </submittedName>
</protein>
<dbReference type="CDD" id="cd10148">
    <property type="entry name" value="CsoR-like_DUF156"/>
    <property type="match status" value="1"/>
</dbReference>
<proteinExistence type="inferred from homology"/>
<accession>A0A2Y9A1Z4</accession>
<dbReference type="RefSeq" id="WP_110850700.1">
    <property type="nucleotide sequence ID" value="NZ_QKLZ01000001.1"/>
</dbReference>
<dbReference type="Pfam" id="PF02583">
    <property type="entry name" value="Trns_repr_metal"/>
    <property type="match status" value="1"/>
</dbReference>
<evidence type="ECO:0000313" key="3">
    <source>
        <dbReference type="EMBL" id="SSA36509.1"/>
    </source>
</evidence>
<evidence type="ECO:0000256" key="1">
    <source>
        <dbReference type="ARBA" id="ARBA00005428"/>
    </source>
</evidence>
<keyword evidence="2" id="KW-0186">Copper</keyword>
<evidence type="ECO:0000313" key="4">
    <source>
        <dbReference type="Proteomes" id="UP000250222"/>
    </source>
</evidence>
<dbReference type="Proteomes" id="UP000250222">
    <property type="component" value="Unassembled WGS sequence"/>
</dbReference>
<sequence>MKTPDDAARRRVLNRLRRARGQLDGVIAAVDGQADCRDVLTQLAAVTHALNRAGFAVVATAMEECLADPDSTQEREGLTTVELEKLFLSLA</sequence>
<organism evidence="3 4">
    <name type="scientific">Georgenia satyanarayanai</name>
    <dbReference type="NCBI Taxonomy" id="860221"/>
    <lineage>
        <taxon>Bacteria</taxon>
        <taxon>Bacillati</taxon>
        <taxon>Actinomycetota</taxon>
        <taxon>Actinomycetes</taxon>
        <taxon>Micrococcales</taxon>
        <taxon>Bogoriellaceae</taxon>
        <taxon>Georgenia</taxon>
    </lineage>
</organism>
<dbReference type="InterPro" id="IPR003735">
    <property type="entry name" value="Metal_Tscrpt_repr"/>
</dbReference>
<dbReference type="GO" id="GO:0045892">
    <property type="term" value="P:negative regulation of DNA-templated transcription"/>
    <property type="evidence" value="ECO:0007669"/>
    <property type="project" value="UniProtKB-ARBA"/>
</dbReference>
<evidence type="ECO:0000256" key="2">
    <source>
        <dbReference type="ARBA" id="ARBA00023008"/>
    </source>
</evidence>
<reference evidence="3 4" key="1">
    <citation type="submission" date="2016-10" db="EMBL/GenBank/DDBJ databases">
        <authorList>
            <person name="Cai Z."/>
        </authorList>
    </citation>
    <scope>NUCLEOTIDE SEQUENCE [LARGE SCALE GENOMIC DNA]</scope>
    <source>
        <strain evidence="3 4">CGMCC 1.10826</strain>
    </source>
</reference>
<dbReference type="GO" id="GO:0046872">
    <property type="term" value="F:metal ion binding"/>
    <property type="evidence" value="ECO:0007669"/>
    <property type="project" value="InterPro"/>
</dbReference>
<dbReference type="AlphaFoldDB" id="A0A2Y9A1Z4"/>
<keyword evidence="4" id="KW-1185">Reference proteome</keyword>
<comment type="similarity">
    <text evidence="1">Belongs to the CsoR family.</text>
</comment>
<dbReference type="PANTHER" id="PTHR33677:SF5">
    <property type="entry name" value="TRANSCRIPTIONAL REPRESSOR FRMR"/>
    <property type="match status" value="1"/>
</dbReference>
<dbReference type="GO" id="GO:0003677">
    <property type="term" value="F:DNA binding"/>
    <property type="evidence" value="ECO:0007669"/>
    <property type="project" value="UniProtKB-KW"/>
</dbReference>
<dbReference type="PANTHER" id="PTHR33677">
    <property type="entry name" value="TRANSCRIPTIONAL REPRESSOR FRMR-RELATED"/>
    <property type="match status" value="1"/>
</dbReference>
<gene>
    <name evidence="3" type="ORF">SAMN05216184_101172</name>
</gene>
<name>A0A2Y9A1Z4_9MICO</name>
<keyword evidence="3" id="KW-0238">DNA-binding</keyword>
<dbReference type="Gene3D" id="1.20.58.1000">
    <property type="entry name" value="Metal-sensitive repressor, helix protomer"/>
    <property type="match status" value="1"/>
</dbReference>
<dbReference type="InterPro" id="IPR038390">
    <property type="entry name" value="Metal_Tscrpt_repr_sf"/>
</dbReference>